<organism evidence="2 3">
    <name type="scientific">Paenibacillus borealis</name>
    <dbReference type="NCBI Taxonomy" id="160799"/>
    <lineage>
        <taxon>Bacteria</taxon>
        <taxon>Bacillati</taxon>
        <taxon>Bacillota</taxon>
        <taxon>Bacilli</taxon>
        <taxon>Bacillales</taxon>
        <taxon>Paenibacillaceae</taxon>
        <taxon>Paenibacillus</taxon>
    </lineage>
</organism>
<dbReference type="Proteomes" id="UP000029518">
    <property type="component" value="Chromosome"/>
</dbReference>
<evidence type="ECO:0000313" key="2">
    <source>
        <dbReference type="EMBL" id="AIQ60082.1"/>
    </source>
</evidence>
<dbReference type="InterPro" id="IPR051531">
    <property type="entry name" value="N-acetyltransferase"/>
</dbReference>
<dbReference type="SUPFAM" id="SSF55729">
    <property type="entry name" value="Acyl-CoA N-acyltransferases (Nat)"/>
    <property type="match status" value="1"/>
</dbReference>
<dbReference type="Pfam" id="PF13302">
    <property type="entry name" value="Acetyltransf_3"/>
    <property type="match status" value="1"/>
</dbReference>
<gene>
    <name evidence="2" type="ORF">PBOR_26370</name>
</gene>
<sequence length="171" mass="19006">MTQSNVIIETKRLRLVPMTYDFVRKIIGHDHSAYELLGAVRTDTWPEKADIKDILPMILGNLADHPVPDGFDAWLFISKENHSVVGDGGFKGAPDEHGVIDIGYAIIEAQREKGYASEAVPALLEWGLAQHGVNAVTADCLEDNLPSIKVLSKLGMQEIDRREGCIFYRTF</sequence>
<dbReference type="EMBL" id="CP009285">
    <property type="protein sequence ID" value="AIQ60082.1"/>
    <property type="molecule type" value="Genomic_DNA"/>
</dbReference>
<reference evidence="2" key="1">
    <citation type="submission" date="2014-08" db="EMBL/GenBank/DDBJ databases">
        <title>Comparative genomics of the Paenibacillus odorifer group.</title>
        <authorList>
            <person name="den Bakker H.C."/>
            <person name="Tsai Y.-C.Y.-C."/>
            <person name="Martin N."/>
            <person name="Korlach J."/>
            <person name="Wiedmann M."/>
        </authorList>
    </citation>
    <scope>NUCLEOTIDE SEQUENCE [LARGE SCALE GENOMIC DNA]</scope>
    <source>
        <strain evidence="2">DSM 13188</strain>
    </source>
</reference>
<dbReference type="AlphaFoldDB" id="A0A089LGT0"/>
<dbReference type="GO" id="GO:0016747">
    <property type="term" value="F:acyltransferase activity, transferring groups other than amino-acyl groups"/>
    <property type="evidence" value="ECO:0007669"/>
    <property type="project" value="InterPro"/>
</dbReference>
<dbReference type="InterPro" id="IPR016181">
    <property type="entry name" value="Acyl_CoA_acyltransferase"/>
</dbReference>
<keyword evidence="3" id="KW-1185">Reference proteome</keyword>
<dbReference type="KEGG" id="pbd:PBOR_26370"/>
<evidence type="ECO:0000259" key="1">
    <source>
        <dbReference type="PROSITE" id="PS51186"/>
    </source>
</evidence>
<dbReference type="InterPro" id="IPR000182">
    <property type="entry name" value="GNAT_dom"/>
</dbReference>
<evidence type="ECO:0000313" key="3">
    <source>
        <dbReference type="Proteomes" id="UP000029518"/>
    </source>
</evidence>
<dbReference type="RefSeq" id="WP_167549571.1">
    <property type="nucleotide sequence ID" value="NZ_CP009285.1"/>
</dbReference>
<protein>
    <recommendedName>
        <fullName evidence="1">N-acetyltransferase domain-containing protein</fullName>
    </recommendedName>
</protein>
<dbReference type="HOGENOM" id="CLU_013985_28_1_9"/>
<feature type="domain" description="N-acetyltransferase" evidence="1">
    <location>
        <begin position="38"/>
        <end position="171"/>
    </location>
</feature>
<proteinExistence type="predicted"/>
<dbReference type="PANTHER" id="PTHR43792:SF13">
    <property type="entry name" value="ACETYLTRANSFERASE"/>
    <property type="match status" value="1"/>
</dbReference>
<accession>A0A089LGT0</accession>
<dbReference type="Gene3D" id="3.40.630.30">
    <property type="match status" value="1"/>
</dbReference>
<name>A0A089LGT0_PAEBO</name>
<dbReference type="PANTHER" id="PTHR43792">
    <property type="entry name" value="GNAT FAMILY, PUTATIVE (AFU_ORTHOLOGUE AFUA_3G00765)-RELATED-RELATED"/>
    <property type="match status" value="1"/>
</dbReference>
<dbReference type="PROSITE" id="PS51186">
    <property type="entry name" value="GNAT"/>
    <property type="match status" value="1"/>
</dbReference>